<evidence type="ECO:0000256" key="1">
    <source>
        <dbReference type="SAM" id="SignalP"/>
    </source>
</evidence>
<gene>
    <name evidence="2" type="ORF">TRFO_22589</name>
</gene>
<keyword evidence="3" id="KW-1185">Reference proteome</keyword>
<feature type="signal peptide" evidence="1">
    <location>
        <begin position="1"/>
        <end position="18"/>
    </location>
</feature>
<accession>A0A1J4KC77</accession>
<organism evidence="2 3">
    <name type="scientific">Tritrichomonas foetus</name>
    <dbReference type="NCBI Taxonomy" id="1144522"/>
    <lineage>
        <taxon>Eukaryota</taxon>
        <taxon>Metamonada</taxon>
        <taxon>Parabasalia</taxon>
        <taxon>Tritrichomonadida</taxon>
        <taxon>Tritrichomonadidae</taxon>
        <taxon>Tritrichomonas</taxon>
    </lineage>
</organism>
<dbReference type="GeneID" id="94837346"/>
<dbReference type="VEuPathDB" id="TrichDB:TRFO_22589"/>
<dbReference type="EMBL" id="MLAK01000657">
    <property type="protein sequence ID" value="OHT08827.1"/>
    <property type="molecule type" value="Genomic_DNA"/>
</dbReference>
<proteinExistence type="predicted"/>
<comment type="caution">
    <text evidence="2">The sequence shown here is derived from an EMBL/GenBank/DDBJ whole genome shotgun (WGS) entry which is preliminary data.</text>
</comment>
<keyword evidence="1" id="KW-0732">Signal</keyword>
<dbReference type="Proteomes" id="UP000179807">
    <property type="component" value="Unassembled WGS sequence"/>
</dbReference>
<dbReference type="RefSeq" id="XP_068361963.1">
    <property type="nucleotide sequence ID" value="XM_068502642.1"/>
</dbReference>
<sequence>MESLLLLVFFSFIQMSQQRNKYIKHKGTTHKVKQKKNDAISSDLWNPQNQLIPFMFPGDNVELMHSAIFGSYNAKYKHHKKLFRPSKYPLSSSQRQRIKKTIAKKIQEKKSRPKKKKYAPAMIPAVAIPADQLIIDGLPENMNHVVIENRGYPTRSPSPSPVPSRSIPPNYVELYGDDAYVYNPYYVYTPTPTPFPVAMVMGMAPLPEKEN</sequence>
<protein>
    <submittedName>
        <fullName evidence="2">Uncharacterized protein</fullName>
    </submittedName>
</protein>
<evidence type="ECO:0000313" key="3">
    <source>
        <dbReference type="Proteomes" id="UP000179807"/>
    </source>
</evidence>
<evidence type="ECO:0000313" key="2">
    <source>
        <dbReference type="EMBL" id="OHT08827.1"/>
    </source>
</evidence>
<dbReference type="AlphaFoldDB" id="A0A1J4KC77"/>
<feature type="chain" id="PRO_5012543217" evidence="1">
    <location>
        <begin position="19"/>
        <end position="211"/>
    </location>
</feature>
<reference evidence="2" key="1">
    <citation type="submission" date="2016-10" db="EMBL/GenBank/DDBJ databases">
        <authorList>
            <person name="Benchimol M."/>
            <person name="Almeida L.G."/>
            <person name="Vasconcelos A.T."/>
            <person name="Perreira-Neves A."/>
            <person name="Rosa I.A."/>
            <person name="Tasca T."/>
            <person name="Bogo M.R."/>
            <person name="de Souza W."/>
        </authorList>
    </citation>
    <scope>NUCLEOTIDE SEQUENCE [LARGE SCALE GENOMIC DNA]</scope>
    <source>
        <strain evidence="2">K</strain>
    </source>
</reference>
<name>A0A1J4KC77_9EUKA</name>